<dbReference type="STRING" id="94624.Bpet2555"/>
<dbReference type="InterPro" id="IPR001498">
    <property type="entry name" value="Impact_N"/>
</dbReference>
<dbReference type="GO" id="GO:0006446">
    <property type="term" value="P:regulation of translational initiation"/>
    <property type="evidence" value="ECO:0007669"/>
    <property type="project" value="TreeGrafter"/>
</dbReference>
<dbReference type="InterPro" id="IPR015269">
    <property type="entry name" value="UPF0029_Impact_C"/>
</dbReference>
<dbReference type="Gene3D" id="3.30.70.240">
    <property type="match status" value="1"/>
</dbReference>
<gene>
    <name evidence="4" type="ordered locus">Bpet2555</name>
</gene>
<dbReference type="Pfam" id="PF01205">
    <property type="entry name" value="Impact_N"/>
    <property type="match status" value="1"/>
</dbReference>
<reference evidence="4 5" key="1">
    <citation type="journal article" date="2008" name="BMC Genomics">
        <title>The missing link: Bordetella petrii is endowed with both the metabolic versatility of environmental bacteria and virulence traits of pathogenic Bordetellae.</title>
        <authorList>
            <person name="Gross R."/>
            <person name="Guzman C.A."/>
            <person name="Sebaihia M."/>
            <person name="Martins Dos Santos V.A."/>
            <person name="Pieper D.H."/>
            <person name="Koebnik R."/>
            <person name="Lechner M."/>
            <person name="Bartels D."/>
            <person name="Buhrmester J."/>
            <person name="Choudhuri J.V."/>
            <person name="Ebensen T."/>
            <person name="Gaigalat L."/>
            <person name="Herrmann S."/>
            <person name="Khachane A.N."/>
            <person name="Larisch C."/>
            <person name="Link S."/>
            <person name="Linke B."/>
            <person name="Meyer F."/>
            <person name="Mormann S."/>
            <person name="Nakunst D."/>
            <person name="Rueckert C."/>
            <person name="Schneiker-Bekel S."/>
            <person name="Schulze K."/>
            <person name="Vorhoelter F.J."/>
            <person name="Yevsa T."/>
            <person name="Engle J.T."/>
            <person name="Goldman W.E."/>
            <person name="Puehler A."/>
            <person name="Goebel U.B."/>
            <person name="Goesmann A."/>
            <person name="Bloecker H."/>
            <person name="Kaiser O."/>
            <person name="Martinez-Arias R."/>
        </authorList>
    </citation>
    <scope>NUCLEOTIDE SEQUENCE [LARGE SCALE GENOMIC DNA]</scope>
    <source>
        <strain evidence="5">ATCC BAA-461 / DSM 12804 / CCUG 43448 / CIP 107267 / Se-1111R</strain>
    </source>
</reference>
<dbReference type="EMBL" id="AM902716">
    <property type="protein sequence ID" value="CAP42897.1"/>
    <property type="molecule type" value="Genomic_DNA"/>
</dbReference>
<sequence>MSDTLGAACAYHEDIKKSRFEAHAGPVASVAEAMAFFAAHSDPTATHNCWAYRIGQAYRFNDDGEPGGTAGRPILQAIEGQGLDRVAVLVVRWFGGVKLGAGGLVRAYGGCAAQCLRLGPRVPIIETVAVTCRCDYAELPLLRARIAQAGASVQAESFDGDGVALALAVPREALDGLAGIVADITRGRARWQEQDPPAS</sequence>
<feature type="domain" description="UPF0029" evidence="3">
    <location>
        <begin position="132"/>
        <end position="188"/>
    </location>
</feature>
<dbReference type="SUPFAM" id="SSF54211">
    <property type="entry name" value="Ribosomal protein S5 domain 2-like"/>
    <property type="match status" value="1"/>
</dbReference>
<dbReference type="KEGG" id="bpt:Bpet2555"/>
<evidence type="ECO:0000313" key="4">
    <source>
        <dbReference type="EMBL" id="CAP42897.1"/>
    </source>
</evidence>
<dbReference type="Gene3D" id="3.30.230.30">
    <property type="entry name" value="Impact, N-terminal domain"/>
    <property type="match status" value="1"/>
</dbReference>
<name>A9IP24_BORPD</name>
<dbReference type="GO" id="GO:0032561">
    <property type="term" value="F:guanyl ribonucleotide binding"/>
    <property type="evidence" value="ECO:0007669"/>
    <property type="project" value="UniProtKB-ARBA"/>
</dbReference>
<dbReference type="InterPro" id="IPR020568">
    <property type="entry name" value="Ribosomal_Su5_D2-typ_SF"/>
</dbReference>
<dbReference type="PROSITE" id="PS00910">
    <property type="entry name" value="UPF0029"/>
    <property type="match status" value="1"/>
</dbReference>
<comment type="similarity">
    <text evidence="1">Belongs to the IMPACT family.</text>
</comment>
<keyword evidence="5" id="KW-1185">Reference proteome</keyword>
<dbReference type="InterPro" id="IPR020569">
    <property type="entry name" value="UPF0029_Impact_CS"/>
</dbReference>
<dbReference type="SUPFAM" id="SSF54980">
    <property type="entry name" value="EF-G C-terminal domain-like"/>
    <property type="match status" value="1"/>
</dbReference>
<dbReference type="GO" id="GO:0005737">
    <property type="term" value="C:cytoplasm"/>
    <property type="evidence" value="ECO:0007669"/>
    <property type="project" value="TreeGrafter"/>
</dbReference>
<organism evidence="4 5">
    <name type="scientific">Bordetella petrii (strain ATCC BAA-461 / DSM 12804 / CCUG 43448 / CIP 107267 / Se-1111R)</name>
    <dbReference type="NCBI Taxonomy" id="340100"/>
    <lineage>
        <taxon>Bacteria</taxon>
        <taxon>Pseudomonadati</taxon>
        <taxon>Pseudomonadota</taxon>
        <taxon>Betaproteobacteria</taxon>
        <taxon>Burkholderiales</taxon>
        <taxon>Alcaligenaceae</taxon>
        <taxon>Bordetella</taxon>
    </lineage>
</organism>
<proteinExistence type="inferred from homology"/>
<protein>
    <recommendedName>
        <fullName evidence="6">Impact N-terminal domain-containing protein</fullName>
    </recommendedName>
</protein>
<evidence type="ECO:0000259" key="2">
    <source>
        <dbReference type="Pfam" id="PF01205"/>
    </source>
</evidence>
<dbReference type="InterPro" id="IPR023582">
    <property type="entry name" value="Impact"/>
</dbReference>
<dbReference type="AlphaFoldDB" id="A9IP24"/>
<dbReference type="Proteomes" id="UP000001225">
    <property type="component" value="Chromosome"/>
</dbReference>
<dbReference type="InterPro" id="IPR036956">
    <property type="entry name" value="Impact_N_sf"/>
</dbReference>
<dbReference type="Pfam" id="PF09186">
    <property type="entry name" value="DUF1949"/>
    <property type="match status" value="1"/>
</dbReference>
<evidence type="ECO:0000313" key="5">
    <source>
        <dbReference type="Proteomes" id="UP000001225"/>
    </source>
</evidence>
<dbReference type="GO" id="GO:0017111">
    <property type="term" value="F:ribonucleoside triphosphate phosphatase activity"/>
    <property type="evidence" value="ECO:0007669"/>
    <property type="project" value="UniProtKB-ARBA"/>
</dbReference>
<evidence type="ECO:0000256" key="1">
    <source>
        <dbReference type="ARBA" id="ARBA00007665"/>
    </source>
</evidence>
<evidence type="ECO:0008006" key="6">
    <source>
        <dbReference type="Google" id="ProtNLM"/>
    </source>
</evidence>
<dbReference type="PANTHER" id="PTHR16301:SF20">
    <property type="entry name" value="IMPACT FAMILY MEMBER YIGZ"/>
    <property type="match status" value="1"/>
</dbReference>
<accession>A9IP24</accession>
<dbReference type="InterPro" id="IPR035647">
    <property type="entry name" value="EFG_III/V"/>
</dbReference>
<feature type="domain" description="Impact N-terminal" evidence="2">
    <location>
        <begin position="16"/>
        <end position="116"/>
    </location>
</feature>
<dbReference type="PANTHER" id="PTHR16301">
    <property type="entry name" value="IMPACT-RELATED"/>
    <property type="match status" value="1"/>
</dbReference>
<dbReference type="eggNOG" id="COG1739">
    <property type="taxonomic scope" value="Bacteria"/>
</dbReference>
<evidence type="ECO:0000259" key="3">
    <source>
        <dbReference type="Pfam" id="PF09186"/>
    </source>
</evidence>